<organism evidence="7 8">
    <name type="scientific">Mesorhizobium cantuariense</name>
    <dbReference type="NCBI Taxonomy" id="1300275"/>
    <lineage>
        <taxon>Bacteria</taxon>
        <taxon>Pseudomonadati</taxon>
        <taxon>Pseudomonadota</taxon>
        <taxon>Alphaproteobacteria</taxon>
        <taxon>Hyphomicrobiales</taxon>
        <taxon>Phyllobacteriaceae</taxon>
        <taxon>Mesorhizobium</taxon>
    </lineage>
</organism>
<keyword evidence="4 6" id="KW-0732">Signal</keyword>
<accession>A0ABV7MGT2</accession>
<comment type="caution">
    <text evidence="7">The sequence shown here is derived from an EMBL/GenBank/DDBJ whole genome shotgun (WGS) entry which is preliminary data.</text>
</comment>
<gene>
    <name evidence="7" type="ORF">ACFOJ9_01515</name>
</gene>
<protein>
    <submittedName>
        <fullName evidence="7">ABC transporter substrate-binding protein</fullName>
    </submittedName>
</protein>
<reference evidence="8" key="1">
    <citation type="journal article" date="2019" name="Int. J. Syst. Evol. Microbiol.">
        <title>The Global Catalogue of Microorganisms (GCM) 10K type strain sequencing project: providing services to taxonomists for standard genome sequencing and annotation.</title>
        <authorList>
            <consortium name="The Broad Institute Genomics Platform"/>
            <consortium name="The Broad Institute Genome Sequencing Center for Infectious Disease"/>
            <person name="Wu L."/>
            <person name="Ma J."/>
        </authorList>
    </citation>
    <scope>NUCLEOTIDE SEQUENCE [LARGE SCALE GENOMIC DNA]</scope>
    <source>
        <strain evidence="8">ICMP 19515</strain>
    </source>
</reference>
<dbReference type="CDD" id="cd13589">
    <property type="entry name" value="PBP2_polyamine_RpCGA009"/>
    <property type="match status" value="1"/>
</dbReference>
<feature type="signal peptide" evidence="6">
    <location>
        <begin position="1"/>
        <end position="26"/>
    </location>
</feature>
<dbReference type="RefSeq" id="WP_378976604.1">
    <property type="nucleotide sequence ID" value="NZ_JBHRVD010000001.1"/>
</dbReference>
<dbReference type="InterPro" id="IPR006059">
    <property type="entry name" value="SBP"/>
</dbReference>
<dbReference type="PANTHER" id="PTHR30006">
    <property type="entry name" value="THIAMINE-BINDING PERIPLASMIC PROTEIN-RELATED"/>
    <property type="match status" value="1"/>
</dbReference>
<feature type="chain" id="PRO_5045297625" evidence="6">
    <location>
        <begin position="27"/>
        <end position="355"/>
    </location>
</feature>
<dbReference type="Pfam" id="PF13416">
    <property type="entry name" value="SBP_bac_8"/>
    <property type="match status" value="1"/>
</dbReference>
<dbReference type="PANTHER" id="PTHR30006:SF3">
    <property type="entry name" value="THIAMINE-BINDING PERIPLASMIC PROTEIN"/>
    <property type="match status" value="1"/>
</dbReference>
<evidence type="ECO:0000256" key="6">
    <source>
        <dbReference type="SAM" id="SignalP"/>
    </source>
</evidence>
<dbReference type="SUPFAM" id="SSF53850">
    <property type="entry name" value="Periplasmic binding protein-like II"/>
    <property type="match status" value="1"/>
</dbReference>
<comment type="similarity">
    <text evidence="2">Belongs to the bacterial solute-binding protein 1 family.</text>
</comment>
<evidence type="ECO:0000256" key="4">
    <source>
        <dbReference type="ARBA" id="ARBA00022729"/>
    </source>
</evidence>
<sequence>MKTKLVVGLYGLAAFSLVACVPLAMAQDRQVVLAGFGGAYDKVIREYWLNPFEEATGIKVVVVPTANSAELRAKVQAMLETGNVTLDIFVDGEMDAEAPSHAERAENIDDFCAQFKGRADLLPGSCKASGVLWGRGATLMTYNKEHFPNGGPKTWAEFWDTEAFPGMRAMPAQPDAWRQLTAALLADGVPIHELYPMDVDRAFKKLDELRPHVGLWWTTGDQTTQGFRNGEYDAGFMWMTRTTALKNEGQPIEWSYDGALLVGDRYAIVKGAPHKAEALELMKFFLDSPEVQGKICEALACMPPSTEALQYMTAEARAKLPTAEQISSKMVVPDAEWINANKAMLIDRWNDWIQN</sequence>
<keyword evidence="8" id="KW-1185">Reference proteome</keyword>
<evidence type="ECO:0000256" key="3">
    <source>
        <dbReference type="ARBA" id="ARBA00022448"/>
    </source>
</evidence>
<comment type="subcellular location">
    <subcellularLocation>
        <location evidence="1">Periplasm</location>
    </subcellularLocation>
</comment>
<keyword evidence="3" id="KW-0813">Transport</keyword>
<evidence type="ECO:0000256" key="2">
    <source>
        <dbReference type="ARBA" id="ARBA00008520"/>
    </source>
</evidence>
<evidence type="ECO:0000313" key="8">
    <source>
        <dbReference type="Proteomes" id="UP001595648"/>
    </source>
</evidence>
<dbReference type="PROSITE" id="PS51257">
    <property type="entry name" value="PROKAR_LIPOPROTEIN"/>
    <property type="match status" value="1"/>
</dbReference>
<name>A0ABV7MGT2_9HYPH</name>
<evidence type="ECO:0000313" key="7">
    <source>
        <dbReference type="EMBL" id="MFC3320544.1"/>
    </source>
</evidence>
<dbReference type="Gene3D" id="3.40.190.10">
    <property type="entry name" value="Periplasmic binding protein-like II"/>
    <property type="match status" value="2"/>
</dbReference>
<dbReference type="EMBL" id="JBHRVD010000001">
    <property type="protein sequence ID" value="MFC3320544.1"/>
    <property type="molecule type" value="Genomic_DNA"/>
</dbReference>
<dbReference type="Proteomes" id="UP001595648">
    <property type="component" value="Unassembled WGS sequence"/>
</dbReference>
<proteinExistence type="inferred from homology"/>
<evidence type="ECO:0000256" key="5">
    <source>
        <dbReference type="ARBA" id="ARBA00022764"/>
    </source>
</evidence>
<evidence type="ECO:0000256" key="1">
    <source>
        <dbReference type="ARBA" id="ARBA00004418"/>
    </source>
</evidence>
<keyword evidence="5" id="KW-0574">Periplasm</keyword>